<dbReference type="PRINTS" id="PR00834">
    <property type="entry name" value="PROTEASES2C"/>
</dbReference>
<dbReference type="EC" id="3.4.21.-" evidence="6"/>
<dbReference type="InterPro" id="IPR047680">
    <property type="entry name" value="MarP-like"/>
</dbReference>
<dbReference type="Pfam" id="PF13365">
    <property type="entry name" value="Trypsin_2"/>
    <property type="match status" value="1"/>
</dbReference>
<dbReference type="InterPro" id="IPR003825">
    <property type="entry name" value="Colicin-V_CvpA"/>
</dbReference>
<feature type="transmembrane region" description="Helical" evidence="5">
    <location>
        <begin position="104"/>
        <end position="125"/>
    </location>
</feature>
<keyword evidence="2 5" id="KW-0812">Transmembrane</keyword>
<protein>
    <submittedName>
        <fullName evidence="6">MarP family serine protease</fullName>
        <ecNumber evidence="6">3.4.21.-</ecNumber>
    </submittedName>
</protein>
<evidence type="ECO:0000256" key="1">
    <source>
        <dbReference type="ARBA" id="ARBA00004141"/>
    </source>
</evidence>
<feature type="transmembrane region" description="Helical" evidence="5">
    <location>
        <begin position="63"/>
        <end position="84"/>
    </location>
</feature>
<dbReference type="EMBL" id="JBHRWW010000011">
    <property type="protein sequence ID" value="MFC3689597.1"/>
    <property type="molecule type" value="Genomic_DNA"/>
</dbReference>
<dbReference type="GO" id="GO:0006508">
    <property type="term" value="P:proteolysis"/>
    <property type="evidence" value="ECO:0007669"/>
    <property type="project" value="UniProtKB-KW"/>
</dbReference>
<dbReference type="PANTHER" id="PTHR43019:SF23">
    <property type="entry name" value="PROTEASE DO-LIKE 5, CHLOROPLASTIC"/>
    <property type="match status" value="1"/>
</dbReference>
<keyword evidence="3 5" id="KW-1133">Transmembrane helix</keyword>
<dbReference type="InterPro" id="IPR001940">
    <property type="entry name" value="Peptidase_S1C"/>
</dbReference>
<evidence type="ECO:0000256" key="4">
    <source>
        <dbReference type="ARBA" id="ARBA00023136"/>
    </source>
</evidence>
<evidence type="ECO:0000256" key="2">
    <source>
        <dbReference type="ARBA" id="ARBA00022692"/>
    </source>
</evidence>
<comment type="subcellular location">
    <subcellularLocation>
        <location evidence="1">Membrane</location>
        <topology evidence="1">Multi-pass membrane protein</topology>
    </subcellularLocation>
</comment>
<dbReference type="PANTHER" id="PTHR43019">
    <property type="entry name" value="SERINE ENDOPROTEASE DEGS"/>
    <property type="match status" value="1"/>
</dbReference>
<accession>A0ABV7WJP5</accession>
<feature type="transmembrane region" description="Helical" evidence="5">
    <location>
        <begin position="29"/>
        <end position="51"/>
    </location>
</feature>
<evidence type="ECO:0000313" key="6">
    <source>
        <dbReference type="EMBL" id="MFC3689597.1"/>
    </source>
</evidence>
<dbReference type="RefSeq" id="WP_340295975.1">
    <property type="nucleotide sequence ID" value="NZ_JBBEOI010000366.1"/>
</dbReference>
<evidence type="ECO:0000256" key="5">
    <source>
        <dbReference type="SAM" id="Phobius"/>
    </source>
</evidence>
<name>A0ABV7WJP5_9MICO</name>
<dbReference type="SUPFAM" id="SSF50494">
    <property type="entry name" value="Trypsin-like serine proteases"/>
    <property type="match status" value="1"/>
</dbReference>
<keyword evidence="4 5" id="KW-0472">Membrane</keyword>
<dbReference type="InterPro" id="IPR009003">
    <property type="entry name" value="Peptidase_S1_PA"/>
</dbReference>
<dbReference type="Gene3D" id="2.40.10.10">
    <property type="entry name" value="Trypsin-like serine proteases"/>
    <property type="match status" value="2"/>
</dbReference>
<organism evidence="6 7">
    <name type="scientific">Aquipuribacter hungaricus</name>
    <dbReference type="NCBI Taxonomy" id="545624"/>
    <lineage>
        <taxon>Bacteria</taxon>
        <taxon>Bacillati</taxon>
        <taxon>Actinomycetota</taxon>
        <taxon>Actinomycetes</taxon>
        <taxon>Micrococcales</taxon>
        <taxon>Intrasporangiaceae</taxon>
        <taxon>Aquipuribacter</taxon>
    </lineage>
</organism>
<comment type="caution">
    <text evidence="6">The sequence shown here is derived from an EMBL/GenBank/DDBJ whole genome shotgun (WGS) entry which is preliminary data.</text>
</comment>
<evidence type="ECO:0000313" key="7">
    <source>
        <dbReference type="Proteomes" id="UP001595685"/>
    </source>
</evidence>
<gene>
    <name evidence="6" type="ORF">ACFOLH_14695</name>
</gene>
<keyword evidence="6" id="KW-0645">Protease</keyword>
<sequence>MTPSLLLDLLLVVLLVGYAGTGFRQGLFVGAFSLAGFVVGAVAAARLLPLALDGTGVGPWRSLVVLGGTVLAGVLCQALASALAGLVRRRVTWRPARALDAVTGLVGSVVAAALVVWVLAGAVLVSPFPRLSEVVAGSRVVSAVDTVVPAGVGRRLEGWYAQVDGELFPRAFAGAEPVLPVADPDPAVAQDPAVAAAGAGVVRVTGEAEACRRGQEGSGFVVAPGRVVTNAHVVAGMAEPQVQVGGTGDLLPARVVVLDAARDLAVLDVPDLQARPLALGSDRARGDDVVVAGFPLDGPYVLSPGRVRDVLSARGEDVYGEQEVAREVYSINAQVRPGNSGGPVLDAAGAVVGVVFARSLDDPSTGYALTLAEAAPVLQVAATATEQVPTGDCATG</sequence>
<evidence type="ECO:0000256" key="3">
    <source>
        <dbReference type="ARBA" id="ARBA00022989"/>
    </source>
</evidence>
<proteinExistence type="predicted"/>
<dbReference type="Proteomes" id="UP001595685">
    <property type="component" value="Unassembled WGS sequence"/>
</dbReference>
<dbReference type="NCBIfam" id="NF033740">
    <property type="entry name" value="MarP_fam_protase"/>
    <property type="match status" value="1"/>
</dbReference>
<keyword evidence="7" id="KW-1185">Reference proteome</keyword>
<keyword evidence="6" id="KW-0378">Hydrolase</keyword>
<dbReference type="InterPro" id="IPR043504">
    <property type="entry name" value="Peptidase_S1_PA_chymotrypsin"/>
</dbReference>
<reference evidence="7" key="1">
    <citation type="journal article" date="2019" name="Int. J. Syst. Evol. Microbiol.">
        <title>The Global Catalogue of Microorganisms (GCM) 10K type strain sequencing project: providing services to taxonomists for standard genome sequencing and annotation.</title>
        <authorList>
            <consortium name="The Broad Institute Genomics Platform"/>
            <consortium name="The Broad Institute Genome Sequencing Center for Infectious Disease"/>
            <person name="Wu L."/>
            <person name="Ma J."/>
        </authorList>
    </citation>
    <scope>NUCLEOTIDE SEQUENCE [LARGE SCALE GENOMIC DNA]</scope>
    <source>
        <strain evidence="7">NCAIM B.02333</strain>
    </source>
</reference>
<dbReference type="Pfam" id="PF02674">
    <property type="entry name" value="Colicin_V"/>
    <property type="match status" value="1"/>
</dbReference>
<dbReference type="GO" id="GO:0008233">
    <property type="term" value="F:peptidase activity"/>
    <property type="evidence" value="ECO:0007669"/>
    <property type="project" value="UniProtKB-KW"/>
</dbReference>